<evidence type="ECO:0000259" key="5">
    <source>
        <dbReference type="SMART" id="SM01086"/>
    </source>
</evidence>
<dbReference type="GO" id="GO:0005524">
    <property type="term" value="F:ATP binding"/>
    <property type="evidence" value="ECO:0007669"/>
    <property type="project" value="UniProtKB-KW"/>
</dbReference>
<dbReference type="SUPFAM" id="SSF52540">
    <property type="entry name" value="P-loop containing nucleoside triphosphate hydrolases"/>
    <property type="match status" value="1"/>
</dbReference>
<feature type="domain" description="AAA+ ATPase" evidence="4">
    <location>
        <begin position="65"/>
        <end position="267"/>
    </location>
</feature>
<evidence type="ECO:0000256" key="2">
    <source>
        <dbReference type="ARBA" id="ARBA00022840"/>
    </source>
</evidence>
<dbReference type="EMBL" id="MHOK01000001">
    <property type="protein sequence ID" value="OGZ62483.1"/>
    <property type="molecule type" value="Genomic_DNA"/>
</dbReference>
<dbReference type="InterPro" id="IPR019489">
    <property type="entry name" value="Clp_ATPase_C"/>
</dbReference>
<evidence type="ECO:0000256" key="3">
    <source>
        <dbReference type="ARBA" id="ARBA00023186"/>
    </source>
</evidence>
<dbReference type="Pfam" id="PF07724">
    <property type="entry name" value="AAA_2"/>
    <property type="match status" value="1"/>
</dbReference>
<dbReference type="GO" id="GO:0034605">
    <property type="term" value="P:cellular response to heat"/>
    <property type="evidence" value="ECO:0007669"/>
    <property type="project" value="TreeGrafter"/>
</dbReference>
<reference evidence="6 7" key="1">
    <citation type="journal article" date="2016" name="Nat. Commun.">
        <title>Thousands of microbial genomes shed light on interconnected biogeochemical processes in an aquifer system.</title>
        <authorList>
            <person name="Anantharaman K."/>
            <person name="Brown C.T."/>
            <person name="Hug L.A."/>
            <person name="Sharon I."/>
            <person name="Castelle C.J."/>
            <person name="Probst A.J."/>
            <person name="Thomas B.C."/>
            <person name="Singh A."/>
            <person name="Wilkins M.J."/>
            <person name="Karaoz U."/>
            <person name="Brodie E.L."/>
            <person name="Williams K.H."/>
            <person name="Hubbard S.S."/>
            <person name="Banfield J.F."/>
        </authorList>
    </citation>
    <scope>NUCLEOTIDE SEQUENCE [LARGE SCALE GENOMIC DNA]</scope>
</reference>
<dbReference type="InterPro" id="IPR003959">
    <property type="entry name" value="ATPase_AAA_core"/>
</dbReference>
<evidence type="ECO:0000313" key="7">
    <source>
        <dbReference type="Proteomes" id="UP000176770"/>
    </source>
</evidence>
<dbReference type="InterPro" id="IPR050130">
    <property type="entry name" value="ClpA_ClpB"/>
</dbReference>
<evidence type="ECO:0000313" key="6">
    <source>
        <dbReference type="EMBL" id="OGZ62483.1"/>
    </source>
</evidence>
<dbReference type="SMART" id="SM01086">
    <property type="entry name" value="ClpB_D2-small"/>
    <property type="match status" value="1"/>
</dbReference>
<feature type="domain" description="Clp ATPase C-terminal" evidence="5">
    <location>
        <begin position="310"/>
        <end position="408"/>
    </location>
</feature>
<dbReference type="GO" id="GO:0016887">
    <property type="term" value="F:ATP hydrolysis activity"/>
    <property type="evidence" value="ECO:0007669"/>
    <property type="project" value="InterPro"/>
</dbReference>
<keyword evidence="2" id="KW-0067">ATP-binding</keyword>
<proteinExistence type="predicted"/>
<dbReference type="STRING" id="1802165.A3F94_01730"/>
<dbReference type="AlphaFoldDB" id="A0A1G2HJ60"/>
<evidence type="ECO:0000256" key="1">
    <source>
        <dbReference type="ARBA" id="ARBA00022741"/>
    </source>
</evidence>
<dbReference type="GO" id="GO:0005737">
    <property type="term" value="C:cytoplasm"/>
    <property type="evidence" value="ECO:0007669"/>
    <property type="project" value="TreeGrafter"/>
</dbReference>
<dbReference type="Gene3D" id="3.40.50.300">
    <property type="entry name" value="P-loop containing nucleotide triphosphate hydrolases"/>
    <property type="match status" value="1"/>
</dbReference>
<organism evidence="6 7">
    <name type="scientific">Candidatus Spechtbacteria bacterium RIFCSPLOWO2_12_FULL_38_22</name>
    <dbReference type="NCBI Taxonomy" id="1802165"/>
    <lineage>
        <taxon>Bacteria</taxon>
        <taxon>Candidatus Spechtiibacteriota</taxon>
    </lineage>
</organism>
<dbReference type="InterPro" id="IPR027417">
    <property type="entry name" value="P-loop_NTPase"/>
</dbReference>
<protein>
    <recommendedName>
        <fullName evidence="8">AAA+ ATPase domain-containing protein</fullName>
    </recommendedName>
</protein>
<dbReference type="PANTHER" id="PTHR11638:SF18">
    <property type="entry name" value="HEAT SHOCK PROTEIN 104"/>
    <property type="match status" value="1"/>
</dbReference>
<dbReference type="InterPro" id="IPR003593">
    <property type="entry name" value="AAA+_ATPase"/>
</dbReference>
<sequence length="464" mass="52660">MTGKDLVANPSEDEFTVNVSQKLSPQWDKFVKRVSGRVFGQDRAIRKAVRRIMIASSGFQNSERSPSPLLFAGPPGSGKTYLAEVLAQEWLGAGIGDQSLNPLVKISGENYTQSHEGATLKGSPPGYVGYEDASPLEEIGMFDRRTREGEFEEILGEWLKRSLKEEEFSELPKDVQDTLSRTWEMFKFFYVRKFMPFRSVLLVDEFEKMHPIVQKQFLGILDKGRLQLHSGRVIDFRGCLIIFTSNIGTEKINKILEGNAVGFAPPKGNQGRIIVDQEIYEMVKAEVKQKLDPAIYSRIGSDGIVVFHSLSKEEYRRIIEKEISKIKDGFAGRNEREGALLISVSEGFIDFILEAADAKREGARQIGRLLDKYLKEPLVVAINNGEIKNGDTILFDVVIEGTGRRVKLKRLPRPKGMKLVNIPRQAQRIDNVMKRDIFRDLDNYWKRTKSRLPDIKSKDEPFSV</sequence>
<gene>
    <name evidence="6" type="ORF">A3F94_01730</name>
</gene>
<dbReference type="SMART" id="SM00382">
    <property type="entry name" value="AAA"/>
    <property type="match status" value="1"/>
</dbReference>
<dbReference type="Proteomes" id="UP000176770">
    <property type="component" value="Unassembled WGS sequence"/>
</dbReference>
<dbReference type="Gene3D" id="1.10.8.60">
    <property type="match status" value="1"/>
</dbReference>
<dbReference type="Pfam" id="PF10431">
    <property type="entry name" value="ClpB_D2-small"/>
    <property type="match status" value="1"/>
</dbReference>
<keyword evidence="3" id="KW-0143">Chaperone</keyword>
<name>A0A1G2HJ60_9BACT</name>
<accession>A0A1G2HJ60</accession>
<keyword evidence="1" id="KW-0547">Nucleotide-binding</keyword>
<evidence type="ECO:0000259" key="4">
    <source>
        <dbReference type="SMART" id="SM00382"/>
    </source>
</evidence>
<dbReference type="PANTHER" id="PTHR11638">
    <property type="entry name" value="ATP-DEPENDENT CLP PROTEASE"/>
    <property type="match status" value="1"/>
</dbReference>
<comment type="caution">
    <text evidence="6">The sequence shown here is derived from an EMBL/GenBank/DDBJ whole genome shotgun (WGS) entry which is preliminary data.</text>
</comment>
<evidence type="ECO:0008006" key="8">
    <source>
        <dbReference type="Google" id="ProtNLM"/>
    </source>
</evidence>